<evidence type="ECO:0000256" key="1">
    <source>
        <dbReference type="ARBA" id="ARBA00004141"/>
    </source>
</evidence>
<keyword evidence="6 8" id="KW-1133">Transmembrane helix</keyword>
<reference evidence="12" key="1">
    <citation type="submission" date="2017-01" db="EMBL/GenBank/DDBJ databases">
        <title>Comparative genomics of anhydrobiosis in the tardigrade Hypsibius dujardini.</title>
        <authorList>
            <person name="Yoshida Y."/>
            <person name="Koutsovoulos G."/>
            <person name="Laetsch D."/>
            <person name="Stevens L."/>
            <person name="Kumar S."/>
            <person name="Horikawa D."/>
            <person name="Ishino K."/>
            <person name="Komine S."/>
            <person name="Tomita M."/>
            <person name="Blaxter M."/>
            <person name="Arakawa K."/>
        </authorList>
    </citation>
    <scope>NUCLEOTIDE SEQUENCE [LARGE SCALE GENOMIC DNA]</scope>
    <source>
        <strain evidence="12">Z151</strain>
    </source>
</reference>
<dbReference type="GO" id="GO:0055064">
    <property type="term" value="P:chloride ion homeostasis"/>
    <property type="evidence" value="ECO:0007669"/>
    <property type="project" value="TreeGrafter"/>
</dbReference>
<dbReference type="AlphaFoldDB" id="A0A1W0WJF3"/>
<keyword evidence="12" id="KW-1185">Reference proteome</keyword>
<dbReference type="GO" id="GO:0015379">
    <property type="term" value="F:potassium:chloride symporter activity"/>
    <property type="evidence" value="ECO:0007669"/>
    <property type="project" value="TreeGrafter"/>
</dbReference>
<comment type="caution">
    <text evidence="11">The sequence shown here is derived from an EMBL/GenBank/DDBJ whole genome shotgun (WGS) entry which is preliminary data.</text>
</comment>
<evidence type="ECO:0000256" key="4">
    <source>
        <dbReference type="ARBA" id="ARBA00022448"/>
    </source>
</evidence>
<keyword evidence="5 8" id="KW-0812">Transmembrane</keyword>
<feature type="transmembrane region" description="Helical" evidence="8">
    <location>
        <begin position="237"/>
        <end position="256"/>
    </location>
</feature>
<dbReference type="InterPro" id="IPR018491">
    <property type="entry name" value="SLC12_C"/>
</dbReference>
<dbReference type="PANTHER" id="PTHR11827">
    <property type="entry name" value="SOLUTE CARRIER FAMILY 12, CATION COTRANSPORTERS"/>
    <property type="match status" value="1"/>
</dbReference>
<feature type="domain" description="SLC12A transporter C-terminal" evidence="10">
    <location>
        <begin position="591"/>
        <end position="676"/>
    </location>
</feature>
<dbReference type="GO" id="GO:0055075">
    <property type="term" value="P:potassium ion homeostasis"/>
    <property type="evidence" value="ECO:0007669"/>
    <property type="project" value="TreeGrafter"/>
</dbReference>
<protein>
    <recommendedName>
        <fullName evidence="3">Solute carrier family 12 member 9</fullName>
    </recommendedName>
</protein>
<dbReference type="Pfam" id="PF03522">
    <property type="entry name" value="SLC12"/>
    <property type="match status" value="1"/>
</dbReference>
<evidence type="ECO:0000256" key="7">
    <source>
        <dbReference type="ARBA" id="ARBA00023136"/>
    </source>
</evidence>
<feature type="transmembrane region" description="Helical" evidence="8">
    <location>
        <begin position="304"/>
        <end position="330"/>
    </location>
</feature>
<comment type="similarity">
    <text evidence="2">Belongs to the SLC12A transporter family.</text>
</comment>
<accession>A0A1W0WJF3</accession>
<dbReference type="Pfam" id="PF00324">
    <property type="entry name" value="AA_permease"/>
    <property type="match status" value="1"/>
</dbReference>
<evidence type="ECO:0000256" key="8">
    <source>
        <dbReference type="SAM" id="Phobius"/>
    </source>
</evidence>
<dbReference type="OrthoDB" id="2020542at2759"/>
<dbReference type="PANTHER" id="PTHR11827:SF72">
    <property type="entry name" value="GH08340P"/>
    <property type="match status" value="1"/>
</dbReference>
<feature type="transmembrane region" description="Helical" evidence="8">
    <location>
        <begin position="157"/>
        <end position="178"/>
    </location>
</feature>
<feature type="transmembrane region" description="Helical" evidence="8">
    <location>
        <begin position="442"/>
        <end position="462"/>
    </location>
</feature>
<feature type="transmembrane region" description="Helical" evidence="8">
    <location>
        <begin position="342"/>
        <end position="366"/>
    </location>
</feature>
<evidence type="ECO:0000256" key="2">
    <source>
        <dbReference type="ARBA" id="ARBA00010593"/>
    </source>
</evidence>
<comment type="subcellular location">
    <subcellularLocation>
        <location evidence="1">Membrane</location>
        <topology evidence="1">Multi-pass membrane protein</topology>
    </subcellularLocation>
</comment>
<dbReference type="GO" id="GO:0006884">
    <property type="term" value="P:cell volume homeostasis"/>
    <property type="evidence" value="ECO:0007669"/>
    <property type="project" value="TreeGrafter"/>
</dbReference>
<feature type="domain" description="Amino acid permease/ SLC12A" evidence="9">
    <location>
        <begin position="89"/>
        <end position="580"/>
    </location>
</feature>
<dbReference type="Proteomes" id="UP000192578">
    <property type="component" value="Unassembled WGS sequence"/>
</dbReference>
<dbReference type="Gene3D" id="1.20.1740.10">
    <property type="entry name" value="Amino acid/polyamine transporter I"/>
    <property type="match status" value="1"/>
</dbReference>
<proteinExistence type="inferred from homology"/>
<sequence>MDRSTSRFQPFEINEIMLSPSSLDDSAVRSSVTSSSSSTDRLPLIQQRSLFRSLSGFVRRRRALTDSGEEPASPVRRLTTFSGVFAPVCLSMFSAILFLRLGYAVGQAGFLLTLGLFAVAYAIVTSTVFSICAISTNGAVEGGGAYYMISRALGPEFGGGIGILFFLANICSGALYVAGTVETLVNAFGKGGTYSLGLPGGGAGGTDWYSFLYGVVICLFNTCVCVVGASMFAYMSAFILAVVGVSAFVSFISFFIENHGMNITIPDSNHIAAGRNETLAWYTGISSATFHENLLPNWDVDYNIPSLTFVTAPMVFAVLFNGVTGIMSGANVAGELKNPARAIPLGTLSALATTAVVYGTLVLMIALTCSNDLLKNNYTFLQGINVWPPIVVIGVLAATLSAAMTNLMGASRVLLALARDNLFGVILRPFERTTASGNPIPAVLLSFLLMSLVLLIGSVNAIASVTSIFFLLSYFGNNLACLALELAAAPNWRPKYRFFSWHTALFGMIGCGVMMFIVSPIVTAVAFVVCLLLMVGLHIWSPDVNWGSISQALIFHQVRKYLLMLDIRKEHVKYWRPQMLLLVSNMEGVENLVDFVNDLKKGGLYVIGHVQEGSFDAFESDPLADDHPRWLEYIDRLKVKAFIELTMARTIREGIHHLVHLSGLGGMKPNTVILGFPRARMPPTLSFSSEPSSPSPELKPPCLSSEEYVMILRDILRMRKNIIIARNFRTFEKRPLLRCKTVNIDVWPLDFMKPQQVDNYDTPTLFLLQLATILQMTSQWRKKANLRVFLCHRQHTDNILRRVKTLNVLLNQLRIKGKVTPVIWDDAMQHIDRATSGGSVFAGYNGENVLSDLDPYALPEGYLSDVQRLLRFHSQSSALTFLYMPTPPLDMTKAEAYLNFLDTITALPSPAVLGK</sequence>
<gene>
    <name evidence="11" type="ORF">BV898_10552</name>
</gene>
<evidence type="ECO:0000259" key="10">
    <source>
        <dbReference type="Pfam" id="PF03522"/>
    </source>
</evidence>
<feature type="transmembrane region" description="Helical" evidence="8">
    <location>
        <begin position="386"/>
        <end position="409"/>
    </location>
</feature>
<dbReference type="InterPro" id="IPR004841">
    <property type="entry name" value="AA-permease/SLC12A_dom"/>
</dbReference>
<evidence type="ECO:0000256" key="3">
    <source>
        <dbReference type="ARBA" id="ARBA00019359"/>
    </source>
</evidence>
<dbReference type="GO" id="GO:0016020">
    <property type="term" value="C:membrane"/>
    <property type="evidence" value="ECO:0007669"/>
    <property type="project" value="UniProtKB-SubCell"/>
</dbReference>
<feature type="transmembrane region" description="Helical" evidence="8">
    <location>
        <begin position="468"/>
        <end position="487"/>
    </location>
</feature>
<organism evidence="11 12">
    <name type="scientific">Hypsibius exemplaris</name>
    <name type="common">Freshwater tardigrade</name>
    <dbReference type="NCBI Taxonomy" id="2072580"/>
    <lineage>
        <taxon>Eukaryota</taxon>
        <taxon>Metazoa</taxon>
        <taxon>Ecdysozoa</taxon>
        <taxon>Tardigrada</taxon>
        <taxon>Eutardigrada</taxon>
        <taxon>Parachela</taxon>
        <taxon>Hypsibioidea</taxon>
        <taxon>Hypsibiidae</taxon>
        <taxon>Hypsibius</taxon>
    </lineage>
</organism>
<dbReference type="InterPro" id="IPR004842">
    <property type="entry name" value="SLC12A_fam"/>
</dbReference>
<feature type="transmembrane region" description="Helical" evidence="8">
    <location>
        <begin position="499"/>
        <end position="518"/>
    </location>
</feature>
<evidence type="ECO:0000313" key="12">
    <source>
        <dbReference type="Proteomes" id="UP000192578"/>
    </source>
</evidence>
<dbReference type="FunFam" id="1.20.1740.10:FF:000013">
    <property type="entry name" value="Solute carrier family 12 member"/>
    <property type="match status" value="1"/>
</dbReference>
<evidence type="ECO:0000313" key="11">
    <source>
        <dbReference type="EMBL" id="OQV15326.1"/>
    </source>
</evidence>
<feature type="transmembrane region" description="Helical" evidence="8">
    <location>
        <begin position="109"/>
        <end position="136"/>
    </location>
</feature>
<evidence type="ECO:0000256" key="5">
    <source>
        <dbReference type="ARBA" id="ARBA00022692"/>
    </source>
</evidence>
<dbReference type="EMBL" id="MTYJ01000091">
    <property type="protein sequence ID" value="OQV15326.1"/>
    <property type="molecule type" value="Genomic_DNA"/>
</dbReference>
<feature type="transmembrane region" description="Helical" evidence="8">
    <location>
        <begin position="84"/>
        <end position="103"/>
    </location>
</feature>
<evidence type="ECO:0000259" key="9">
    <source>
        <dbReference type="Pfam" id="PF00324"/>
    </source>
</evidence>
<feature type="transmembrane region" description="Helical" evidence="8">
    <location>
        <begin position="208"/>
        <end position="230"/>
    </location>
</feature>
<keyword evidence="4" id="KW-0813">Transport</keyword>
<keyword evidence="7 8" id="KW-0472">Membrane</keyword>
<name>A0A1W0WJF3_HYPEX</name>
<evidence type="ECO:0000256" key="6">
    <source>
        <dbReference type="ARBA" id="ARBA00022989"/>
    </source>
</evidence>